<evidence type="ECO:0000313" key="2">
    <source>
        <dbReference type="Proteomes" id="UP000762676"/>
    </source>
</evidence>
<organism evidence="1 2">
    <name type="scientific">Elysia marginata</name>
    <dbReference type="NCBI Taxonomy" id="1093978"/>
    <lineage>
        <taxon>Eukaryota</taxon>
        <taxon>Metazoa</taxon>
        <taxon>Spiralia</taxon>
        <taxon>Lophotrochozoa</taxon>
        <taxon>Mollusca</taxon>
        <taxon>Gastropoda</taxon>
        <taxon>Heterobranchia</taxon>
        <taxon>Euthyneura</taxon>
        <taxon>Panpulmonata</taxon>
        <taxon>Sacoglossa</taxon>
        <taxon>Placobranchoidea</taxon>
        <taxon>Plakobranchidae</taxon>
        <taxon>Elysia</taxon>
    </lineage>
</organism>
<dbReference type="AlphaFoldDB" id="A0AAV4G8V1"/>
<protein>
    <submittedName>
        <fullName evidence="1">Uncharacterized protein</fullName>
    </submittedName>
</protein>
<dbReference type="EMBL" id="BMAT01011875">
    <property type="protein sequence ID" value="GFR81408.1"/>
    <property type="molecule type" value="Genomic_DNA"/>
</dbReference>
<name>A0AAV4G8V1_9GAST</name>
<keyword evidence="2" id="KW-1185">Reference proteome</keyword>
<evidence type="ECO:0000313" key="1">
    <source>
        <dbReference type="EMBL" id="GFR81408.1"/>
    </source>
</evidence>
<dbReference type="Proteomes" id="UP000762676">
    <property type="component" value="Unassembled WGS sequence"/>
</dbReference>
<comment type="caution">
    <text evidence="1">The sequence shown here is derived from an EMBL/GenBank/DDBJ whole genome shotgun (WGS) entry which is preliminary data.</text>
</comment>
<reference evidence="1 2" key="1">
    <citation type="journal article" date="2021" name="Elife">
        <title>Chloroplast acquisition without the gene transfer in kleptoplastic sea slugs, Plakobranchus ocellatus.</title>
        <authorList>
            <person name="Maeda T."/>
            <person name="Takahashi S."/>
            <person name="Yoshida T."/>
            <person name="Shimamura S."/>
            <person name="Takaki Y."/>
            <person name="Nagai Y."/>
            <person name="Toyoda A."/>
            <person name="Suzuki Y."/>
            <person name="Arimoto A."/>
            <person name="Ishii H."/>
            <person name="Satoh N."/>
            <person name="Nishiyama T."/>
            <person name="Hasebe M."/>
            <person name="Maruyama T."/>
            <person name="Minagawa J."/>
            <person name="Obokata J."/>
            <person name="Shigenobu S."/>
        </authorList>
    </citation>
    <scope>NUCLEOTIDE SEQUENCE [LARGE SCALE GENOMIC DNA]</scope>
</reference>
<gene>
    <name evidence="1" type="ORF">ElyMa_005925000</name>
</gene>
<accession>A0AAV4G8V1</accession>
<proteinExistence type="predicted"/>
<sequence>MNLRRAGVIEAMASEKEPLMNKGRCVAIQGSGSLLSKAPMIPCRYQEGHTPSALSLYRHFYELESSTAVRMETQAITSH</sequence>